<gene>
    <name evidence="1" type="ORF">QFC24_006038</name>
</gene>
<protein>
    <submittedName>
        <fullName evidence="1">Uncharacterized protein</fullName>
    </submittedName>
</protein>
<proteinExistence type="predicted"/>
<comment type="caution">
    <text evidence="1">The sequence shown here is derived from an EMBL/GenBank/DDBJ whole genome shotgun (WGS) entry which is preliminary data.</text>
</comment>
<keyword evidence="2" id="KW-1185">Reference proteome</keyword>
<evidence type="ECO:0000313" key="1">
    <source>
        <dbReference type="EMBL" id="KAJ9118839.1"/>
    </source>
</evidence>
<name>A0ACC2X4A0_9TREE</name>
<dbReference type="Proteomes" id="UP001234202">
    <property type="component" value="Unassembled WGS sequence"/>
</dbReference>
<accession>A0ACC2X4A0</accession>
<sequence length="395" mass="43272">MSQNSTPEATPQNPVATTTAPPQPLQPMYIPYTPVGPSETAEPSRATDIGYFPRMADLGTNSNTNNSNTNNSDNNGQAASTPEQRANPLATFTRERQPELPILPLMEMVDGNESRQILEIRVRLVEREFRSVMPALVAHVLISSSAVCLGVLLELTGTNAMPSEPYMDNVPTPAASTTFTNNPSSSDVHHQDRRARLQSLPSTVLNPLGLLAEASLRGSDEPPSEAPTPRDSPPLGGTNSHSGNHDYGTPGHRQPHVRINRHLPGVGNAKYFEPGNSSLTDIHQRIMHPEVSSQLKPKILKLLSWQQVKELFDLYFANMHKLLPVLHRELHTPILVLARSEFLLTTIFSWYQIAGNNSSVPSTVILAAGGGREIRTLKDLALNRDRNQVKNQLAA</sequence>
<organism evidence="1 2">
    <name type="scientific">Naganishia onofrii</name>
    <dbReference type="NCBI Taxonomy" id="1851511"/>
    <lineage>
        <taxon>Eukaryota</taxon>
        <taxon>Fungi</taxon>
        <taxon>Dikarya</taxon>
        <taxon>Basidiomycota</taxon>
        <taxon>Agaricomycotina</taxon>
        <taxon>Tremellomycetes</taxon>
        <taxon>Filobasidiales</taxon>
        <taxon>Filobasidiaceae</taxon>
        <taxon>Naganishia</taxon>
    </lineage>
</organism>
<dbReference type="EMBL" id="JASBWV010000027">
    <property type="protein sequence ID" value="KAJ9118839.1"/>
    <property type="molecule type" value="Genomic_DNA"/>
</dbReference>
<reference evidence="1" key="1">
    <citation type="submission" date="2023-04" db="EMBL/GenBank/DDBJ databases">
        <title>Draft Genome sequencing of Naganishia species isolated from polar environments using Oxford Nanopore Technology.</title>
        <authorList>
            <person name="Leo P."/>
            <person name="Venkateswaran K."/>
        </authorList>
    </citation>
    <scope>NUCLEOTIDE SEQUENCE</scope>
    <source>
        <strain evidence="1">DBVPG 5303</strain>
    </source>
</reference>
<evidence type="ECO:0000313" key="2">
    <source>
        <dbReference type="Proteomes" id="UP001234202"/>
    </source>
</evidence>